<evidence type="ECO:0000256" key="3">
    <source>
        <dbReference type="SAM" id="MobiDB-lite"/>
    </source>
</evidence>
<name>A0AAV9B5F0_ACOGR</name>
<dbReference type="Proteomes" id="UP001179952">
    <property type="component" value="Unassembled WGS sequence"/>
</dbReference>
<accession>A0AAV9B5F0</accession>
<evidence type="ECO:0000313" key="5">
    <source>
        <dbReference type="Proteomes" id="UP001179952"/>
    </source>
</evidence>
<dbReference type="InterPro" id="IPR051992">
    <property type="entry name" value="OxStress_Response_Reg"/>
</dbReference>
<sequence length="192" mass="21563">MAVAVLDPIIDFKLPSTTVAPEVMVAEIYLNKRKRKEREKRDQHRLGTYISIDGHSESSSSSIGEGSLLDGEGDNEEGEVQSRLKEDPLDCLDSLVDALPIKKGLSNYFSGKLKSFVSLSDAATTKDLEKPENPFSKRRRILMANKVFLSSKASYESLNKVSFKTHDLPLVEEDEEENKDYKSPLPCLQRQQ</sequence>
<protein>
    <submittedName>
        <fullName evidence="4">Uncharacterized protein</fullName>
    </submittedName>
</protein>
<keyword evidence="5" id="KW-1185">Reference proteome</keyword>
<feature type="region of interest" description="Disordered" evidence="3">
    <location>
        <begin position="34"/>
        <end position="84"/>
    </location>
</feature>
<dbReference type="GO" id="GO:0006950">
    <property type="term" value="P:response to stress"/>
    <property type="evidence" value="ECO:0007669"/>
    <property type="project" value="UniProtKB-ARBA"/>
</dbReference>
<keyword evidence="2" id="KW-0539">Nucleus</keyword>
<dbReference type="EMBL" id="JAUJYN010000005">
    <property type="protein sequence ID" value="KAK1271294.1"/>
    <property type="molecule type" value="Genomic_DNA"/>
</dbReference>
<evidence type="ECO:0000313" key="4">
    <source>
        <dbReference type="EMBL" id="KAK1271294.1"/>
    </source>
</evidence>
<dbReference type="PANTHER" id="PTHR33172:SF91">
    <property type="entry name" value="PROTEIN OXIDATIVE STRESS 3 LIKE 5"/>
    <property type="match status" value="1"/>
</dbReference>
<dbReference type="PANTHER" id="PTHR33172">
    <property type="entry name" value="OS08G0516900 PROTEIN"/>
    <property type="match status" value="1"/>
</dbReference>
<reference evidence="4" key="1">
    <citation type="journal article" date="2023" name="Nat. Commun.">
        <title>Diploid and tetraploid genomes of Acorus and the evolution of monocots.</title>
        <authorList>
            <person name="Ma L."/>
            <person name="Liu K.W."/>
            <person name="Li Z."/>
            <person name="Hsiao Y.Y."/>
            <person name="Qi Y."/>
            <person name="Fu T."/>
            <person name="Tang G.D."/>
            <person name="Zhang D."/>
            <person name="Sun W.H."/>
            <person name="Liu D.K."/>
            <person name="Li Y."/>
            <person name="Chen G.Z."/>
            <person name="Liu X.D."/>
            <person name="Liao X.Y."/>
            <person name="Jiang Y.T."/>
            <person name="Yu X."/>
            <person name="Hao Y."/>
            <person name="Huang J."/>
            <person name="Zhao X.W."/>
            <person name="Ke S."/>
            <person name="Chen Y.Y."/>
            <person name="Wu W.L."/>
            <person name="Hsu J.L."/>
            <person name="Lin Y.F."/>
            <person name="Huang M.D."/>
            <person name="Li C.Y."/>
            <person name="Huang L."/>
            <person name="Wang Z.W."/>
            <person name="Zhao X."/>
            <person name="Zhong W.Y."/>
            <person name="Peng D.H."/>
            <person name="Ahmad S."/>
            <person name="Lan S."/>
            <person name="Zhang J.S."/>
            <person name="Tsai W.C."/>
            <person name="Van de Peer Y."/>
            <person name="Liu Z.J."/>
        </authorList>
    </citation>
    <scope>NUCLEOTIDE SEQUENCE</scope>
    <source>
        <strain evidence="4">SCP</strain>
    </source>
</reference>
<dbReference type="GO" id="GO:0005634">
    <property type="term" value="C:nucleus"/>
    <property type="evidence" value="ECO:0007669"/>
    <property type="project" value="UniProtKB-SubCell"/>
</dbReference>
<organism evidence="4 5">
    <name type="scientific">Acorus gramineus</name>
    <name type="common">Dwarf sweet flag</name>
    <dbReference type="NCBI Taxonomy" id="55184"/>
    <lineage>
        <taxon>Eukaryota</taxon>
        <taxon>Viridiplantae</taxon>
        <taxon>Streptophyta</taxon>
        <taxon>Embryophyta</taxon>
        <taxon>Tracheophyta</taxon>
        <taxon>Spermatophyta</taxon>
        <taxon>Magnoliopsida</taxon>
        <taxon>Liliopsida</taxon>
        <taxon>Acoraceae</taxon>
        <taxon>Acorus</taxon>
    </lineage>
</organism>
<evidence type="ECO:0000256" key="2">
    <source>
        <dbReference type="ARBA" id="ARBA00023242"/>
    </source>
</evidence>
<reference evidence="4" key="2">
    <citation type="submission" date="2023-06" db="EMBL/GenBank/DDBJ databases">
        <authorList>
            <person name="Ma L."/>
            <person name="Liu K.-W."/>
            <person name="Li Z."/>
            <person name="Hsiao Y.-Y."/>
            <person name="Qi Y."/>
            <person name="Fu T."/>
            <person name="Tang G."/>
            <person name="Zhang D."/>
            <person name="Sun W.-H."/>
            <person name="Liu D.-K."/>
            <person name="Li Y."/>
            <person name="Chen G.-Z."/>
            <person name="Liu X.-D."/>
            <person name="Liao X.-Y."/>
            <person name="Jiang Y.-T."/>
            <person name="Yu X."/>
            <person name="Hao Y."/>
            <person name="Huang J."/>
            <person name="Zhao X.-W."/>
            <person name="Ke S."/>
            <person name="Chen Y.-Y."/>
            <person name="Wu W.-L."/>
            <person name="Hsu J.-L."/>
            <person name="Lin Y.-F."/>
            <person name="Huang M.-D."/>
            <person name="Li C.-Y."/>
            <person name="Huang L."/>
            <person name="Wang Z.-W."/>
            <person name="Zhao X."/>
            <person name="Zhong W.-Y."/>
            <person name="Peng D.-H."/>
            <person name="Ahmad S."/>
            <person name="Lan S."/>
            <person name="Zhang J.-S."/>
            <person name="Tsai W.-C."/>
            <person name="Van De Peer Y."/>
            <person name="Liu Z.-J."/>
        </authorList>
    </citation>
    <scope>NUCLEOTIDE SEQUENCE</scope>
    <source>
        <strain evidence="4">SCP</strain>
        <tissue evidence="4">Leaves</tissue>
    </source>
</reference>
<feature type="region of interest" description="Disordered" evidence="3">
    <location>
        <begin position="172"/>
        <end position="192"/>
    </location>
</feature>
<feature type="compositionally biased region" description="Low complexity" evidence="3">
    <location>
        <begin position="50"/>
        <end position="70"/>
    </location>
</feature>
<evidence type="ECO:0000256" key="1">
    <source>
        <dbReference type="ARBA" id="ARBA00004123"/>
    </source>
</evidence>
<proteinExistence type="predicted"/>
<gene>
    <name evidence="4" type="ORF">QJS04_geneDACA020937</name>
</gene>
<comment type="subcellular location">
    <subcellularLocation>
        <location evidence="1">Nucleus</location>
    </subcellularLocation>
</comment>
<comment type="caution">
    <text evidence="4">The sequence shown here is derived from an EMBL/GenBank/DDBJ whole genome shotgun (WGS) entry which is preliminary data.</text>
</comment>
<dbReference type="AlphaFoldDB" id="A0AAV9B5F0"/>